<evidence type="ECO:0000256" key="1">
    <source>
        <dbReference type="SAM" id="MobiDB-lite"/>
    </source>
</evidence>
<proteinExistence type="predicted"/>
<feature type="region of interest" description="Disordered" evidence="1">
    <location>
        <begin position="155"/>
        <end position="178"/>
    </location>
</feature>
<dbReference type="EMBL" id="CP010311">
    <property type="protein sequence ID" value="AJF05628.1"/>
    <property type="molecule type" value="Genomic_DNA"/>
</dbReference>
<feature type="signal peptide" evidence="2">
    <location>
        <begin position="1"/>
        <end position="23"/>
    </location>
</feature>
<reference evidence="3 4" key="1">
    <citation type="journal article" date="2015" name="Genome Announc.">
        <title>Genomes of Geoalkalibacter ferrihydriticus Z-0531T and Geoalkalibacter subterraneus Red1T, Two Haloalkaliphilic Metal-Reducing Deltaproteobacteria.</title>
        <authorList>
            <person name="Badalamenti J.P."/>
            <person name="Krajmalnik-Brown R."/>
            <person name="Torres C.I."/>
            <person name="Bond D.R."/>
        </authorList>
    </citation>
    <scope>NUCLEOTIDE SEQUENCE [LARGE SCALE GENOMIC DNA]</scope>
    <source>
        <strain evidence="3 4">Red1</strain>
    </source>
</reference>
<accession>A0A0B5FEB3</accession>
<evidence type="ECO:0000256" key="2">
    <source>
        <dbReference type="SAM" id="SignalP"/>
    </source>
</evidence>
<sequence>MTVVAKRLLLAALIAATCLPAHAEIYRCRQASGSLLMTDDPSKFPPGCTPVEKNDSEGEGAAGSFSLMPETEVPSAGSGEVEQAVSEQRQRLEERRARIAEWRDKASELASQYEQAVARRNQAYSSWSYDSREVVRKSLEEMTRIKKEKQQLLQEVEKSRIPSPDRQAIRQTLSAIPE</sequence>
<name>A0A0B5FEB3_9BACT</name>
<dbReference type="STRING" id="483547.GSUB_02300"/>
<protein>
    <submittedName>
        <fullName evidence="3">Uncharacterized protein</fullName>
    </submittedName>
</protein>
<gene>
    <name evidence="3" type="ORF">GSUB_02300</name>
</gene>
<evidence type="ECO:0000313" key="4">
    <source>
        <dbReference type="Proteomes" id="UP000035036"/>
    </source>
</evidence>
<evidence type="ECO:0000313" key="3">
    <source>
        <dbReference type="EMBL" id="AJF05628.1"/>
    </source>
</evidence>
<feature type="region of interest" description="Disordered" evidence="1">
    <location>
        <begin position="40"/>
        <end position="89"/>
    </location>
</feature>
<feature type="compositionally biased region" description="Polar residues" evidence="1">
    <location>
        <begin position="169"/>
        <end position="178"/>
    </location>
</feature>
<dbReference type="HOGENOM" id="CLU_1508541_0_0_7"/>
<dbReference type="KEGG" id="gsb:GSUB_02300"/>
<organism evidence="3 4">
    <name type="scientific">Geoalkalibacter subterraneus</name>
    <dbReference type="NCBI Taxonomy" id="483547"/>
    <lineage>
        <taxon>Bacteria</taxon>
        <taxon>Pseudomonadati</taxon>
        <taxon>Thermodesulfobacteriota</taxon>
        <taxon>Desulfuromonadia</taxon>
        <taxon>Desulfuromonadales</taxon>
        <taxon>Geoalkalibacteraceae</taxon>
        <taxon>Geoalkalibacter</taxon>
    </lineage>
</organism>
<keyword evidence="2" id="KW-0732">Signal</keyword>
<keyword evidence="4" id="KW-1185">Reference proteome</keyword>
<dbReference type="AlphaFoldDB" id="A0A0B5FEB3"/>
<dbReference type="OrthoDB" id="9997464at2"/>
<dbReference type="RefSeq" id="WP_040199010.1">
    <property type="nucleotide sequence ID" value="NZ_CP010311.1"/>
</dbReference>
<dbReference type="Proteomes" id="UP000035036">
    <property type="component" value="Chromosome"/>
</dbReference>
<feature type="chain" id="PRO_5002115355" evidence="2">
    <location>
        <begin position="24"/>
        <end position="178"/>
    </location>
</feature>